<sequence length="291" mass="35031">MGIWNKIKMEIQKIKCKLILHGSFLLKQKGIIEREPIDIDLGFIENMSYQEKNNCWMKFISNFIVLDKIINNQLQKKYIITFESKTYIIECLFGKNIANDQIATYNGINVLKDEFFIISKFAQLCSRLYAYNKYNKEELLTKIHIIVEDITRIRNYVNIHQDNDFFFWNFQRNIMSNFEFDLLANKENLYNTFFFIDENLNRLNIFNNFTIKEYVELSKTNLNFISFIKNMNTVYWSRDFIVDKIIDEQIIVGRLLTNLYIKNTKDNLVKIKQKLIRKKTDCENIMVNIFH</sequence>
<dbReference type="Proteomes" id="UP000250218">
    <property type="component" value="Chromosome"/>
</dbReference>
<organism evidence="1 2">
    <name type="scientific">[Mycoplasma] anseris</name>
    <dbReference type="NCBI Taxonomy" id="92400"/>
    <lineage>
        <taxon>Bacteria</taxon>
        <taxon>Bacillati</taxon>
        <taxon>Mycoplasmatota</taxon>
        <taxon>Mycoplasmoidales</taxon>
        <taxon>Metamycoplasmataceae</taxon>
        <taxon>Metamycoplasma</taxon>
    </lineage>
</organism>
<keyword evidence="2" id="KW-1185">Reference proteome</keyword>
<evidence type="ECO:0000313" key="1">
    <source>
        <dbReference type="EMBL" id="AWX69440.1"/>
    </source>
</evidence>
<name>A0A2Z4ND08_9BACT</name>
<dbReference type="AlphaFoldDB" id="A0A2Z4ND08"/>
<proteinExistence type="predicted"/>
<dbReference type="KEGG" id="mane:DP065_01565"/>
<dbReference type="EMBL" id="CP030140">
    <property type="protein sequence ID" value="AWX69440.1"/>
    <property type="molecule type" value="Genomic_DNA"/>
</dbReference>
<evidence type="ECO:0000313" key="2">
    <source>
        <dbReference type="Proteomes" id="UP000250218"/>
    </source>
</evidence>
<gene>
    <name evidence="1" type="ORF">DP065_01565</name>
</gene>
<reference evidence="2" key="1">
    <citation type="submission" date="2018-06" db="EMBL/GenBank/DDBJ databases">
        <title>Complete genome sequences of Mycoplasma anatis, M. anseris and M. cloacale type strains.</title>
        <authorList>
            <person name="Grozner D."/>
            <person name="Forro B."/>
            <person name="Sulyok K.M."/>
            <person name="Marton S."/>
            <person name="Kreizinger Z."/>
            <person name="Banyai K."/>
            <person name="Gyuranecz M."/>
        </authorList>
    </citation>
    <scope>NUCLEOTIDE SEQUENCE [LARGE SCALE GENOMIC DNA]</scope>
    <source>
        <strain evidence="2">ATCC 49234</strain>
    </source>
</reference>
<protein>
    <submittedName>
        <fullName evidence="1">Uncharacterized protein</fullName>
    </submittedName>
</protein>
<accession>A0A2Z4ND08</accession>